<dbReference type="EMBL" id="CADCVJ010000228">
    <property type="protein sequence ID" value="CAA9494148.1"/>
    <property type="molecule type" value="Genomic_DNA"/>
</dbReference>
<dbReference type="SUPFAM" id="SSF49879">
    <property type="entry name" value="SMAD/FHA domain"/>
    <property type="match status" value="1"/>
</dbReference>
<dbReference type="AlphaFoldDB" id="A0A6J4SHG9"/>
<protein>
    <submittedName>
        <fullName evidence="3">FHA-domain-containing protein</fullName>
    </submittedName>
</protein>
<proteinExistence type="predicted"/>
<dbReference type="InterPro" id="IPR008984">
    <property type="entry name" value="SMAD_FHA_dom_sf"/>
</dbReference>
<gene>
    <name evidence="3" type="ORF">AVDCRST_MAG38-2816</name>
</gene>
<feature type="domain" description="FHA" evidence="2">
    <location>
        <begin position="87"/>
        <end position="136"/>
    </location>
</feature>
<evidence type="ECO:0000313" key="3">
    <source>
        <dbReference type="EMBL" id="CAA9494148.1"/>
    </source>
</evidence>
<dbReference type="Gene3D" id="2.60.200.20">
    <property type="match status" value="1"/>
</dbReference>
<organism evidence="3">
    <name type="scientific">uncultured Solirubrobacteraceae bacterium</name>
    <dbReference type="NCBI Taxonomy" id="1162706"/>
    <lineage>
        <taxon>Bacteria</taxon>
        <taxon>Bacillati</taxon>
        <taxon>Actinomycetota</taxon>
        <taxon>Thermoleophilia</taxon>
        <taxon>Solirubrobacterales</taxon>
        <taxon>Solirubrobacteraceae</taxon>
        <taxon>environmental samples</taxon>
    </lineage>
</organism>
<evidence type="ECO:0000256" key="1">
    <source>
        <dbReference type="ARBA" id="ARBA00022553"/>
    </source>
</evidence>
<name>A0A6J4SHG9_9ACTN</name>
<dbReference type="PANTHER" id="PTHR23308">
    <property type="entry name" value="NUCLEAR INHIBITOR OF PROTEIN PHOSPHATASE-1"/>
    <property type="match status" value="1"/>
</dbReference>
<dbReference type="PROSITE" id="PS50006">
    <property type="entry name" value="FHA_DOMAIN"/>
    <property type="match status" value="1"/>
</dbReference>
<accession>A0A6J4SHG9</accession>
<dbReference type="Pfam" id="PF13240">
    <property type="entry name" value="Zn_Ribbon_1"/>
    <property type="match status" value="1"/>
</dbReference>
<dbReference type="InterPro" id="IPR000253">
    <property type="entry name" value="FHA_dom"/>
</dbReference>
<reference evidence="3" key="1">
    <citation type="submission" date="2020-02" db="EMBL/GenBank/DDBJ databases">
        <authorList>
            <person name="Meier V. D."/>
        </authorList>
    </citation>
    <scope>NUCLEOTIDE SEQUENCE</scope>
    <source>
        <strain evidence="3">AVDCRST_MAG38</strain>
    </source>
</reference>
<evidence type="ECO:0000259" key="2">
    <source>
        <dbReference type="PROSITE" id="PS50006"/>
    </source>
</evidence>
<dbReference type="SMART" id="SM00240">
    <property type="entry name" value="FHA"/>
    <property type="match status" value="1"/>
</dbReference>
<dbReference type="Pfam" id="PF00498">
    <property type="entry name" value="FHA"/>
    <property type="match status" value="1"/>
</dbReference>
<keyword evidence="1" id="KW-0597">Phosphoprotein</keyword>
<sequence length="159" mass="17212">MALHCPECGFTNAEGANYCQKCGAFIGATEPGRGEGAGQTATYRVGETGDFIPVEIDEVTGADGAALVIRSGGGRVGESFPLDGQRMSIGRRPDSDVFLDDVTVSRDHALLVRRSGAWFLDDLGSLNGTYVNRRRIESHRLEDGDELQVGKYKLTFLQR</sequence>
<dbReference type="InterPro" id="IPR050923">
    <property type="entry name" value="Cell_Proc_Reg/RNA_Proc"/>
</dbReference>
<dbReference type="InterPro" id="IPR026870">
    <property type="entry name" value="Zinc_ribbon_dom"/>
</dbReference>